<sequence>MSESTRLKGLPAQRLNSRTPGQWRPAVLPLRHPPAGVQLCCAHLLRDLQGVIDNAPDEEHAAWVTAAQRILREAGQAAGQAHAAGHTTFHASEHARVEKEFRTAARCGISVDPHTGGKKPKARQLAERLIDRAQQVLRFTWDFTPGLTWTNNAFEQALRDIKVKRKVSGCRRGLTRARRYPRIRSSLTTTRAHGLTAVRAIHDALTGTPWLPPATT</sequence>
<dbReference type="Proteomes" id="UP000325763">
    <property type="component" value="Chromosome"/>
</dbReference>
<reference evidence="3 4" key="1">
    <citation type="submission" date="2017-09" db="EMBL/GenBank/DDBJ databases">
        <title>Streptomyces genome completion.</title>
        <authorList>
            <person name="Lee N."/>
            <person name="Cho B.-K."/>
        </authorList>
    </citation>
    <scope>NUCLEOTIDE SEQUENCE [LARGE SCALE GENOMIC DNA]</scope>
    <source>
        <strain evidence="3 4">ATCC 14899</strain>
    </source>
</reference>
<protein>
    <recommendedName>
        <fullName evidence="2">Transposase IS66 central domain-containing protein</fullName>
    </recommendedName>
</protein>
<dbReference type="EMBL" id="CP023747">
    <property type="protein sequence ID" value="QEV42162.1"/>
    <property type="molecule type" value="Genomic_DNA"/>
</dbReference>
<evidence type="ECO:0000313" key="3">
    <source>
        <dbReference type="EMBL" id="QEV42162.1"/>
    </source>
</evidence>
<dbReference type="InterPro" id="IPR004291">
    <property type="entry name" value="Transposase_IS66_central"/>
</dbReference>
<feature type="region of interest" description="Disordered" evidence="1">
    <location>
        <begin position="1"/>
        <end position="20"/>
    </location>
</feature>
<dbReference type="InterPro" id="IPR052344">
    <property type="entry name" value="Transposase-related"/>
</dbReference>
<name>A0A5P2WBC6_9ACTN</name>
<dbReference type="KEGG" id="snq:CP978_29630"/>
<feature type="domain" description="Transposase IS66 central" evidence="2">
    <location>
        <begin position="37"/>
        <end position="172"/>
    </location>
</feature>
<dbReference type="Pfam" id="PF03050">
    <property type="entry name" value="DDE_Tnp_IS66"/>
    <property type="match status" value="1"/>
</dbReference>
<evidence type="ECO:0000259" key="2">
    <source>
        <dbReference type="Pfam" id="PF03050"/>
    </source>
</evidence>
<accession>A0A5P2WBC6</accession>
<organism evidence="3 4">
    <name type="scientific">Streptomyces nodosus</name>
    <dbReference type="NCBI Taxonomy" id="40318"/>
    <lineage>
        <taxon>Bacteria</taxon>
        <taxon>Bacillati</taxon>
        <taxon>Actinomycetota</taxon>
        <taxon>Actinomycetes</taxon>
        <taxon>Kitasatosporales</taxon>
        <taxon>Streptomycetaceae</taxon>
        <taxon>Streptomyces</taxon>
    </lineage>
</organism>
<dbReference type="PANTHER" id="PTHR33678:SF1">
    <property type="entry name" value="BLL1576 PROTEIN"/>
    <property type="match status" value="1"/>
</dbReference>
<gene>
    <name evidence="3" type="ORF">CP978_29630</name>
</gene>
<dbReference type="AlphaFoldDB" id="A0A5P2WBC6"/>
<evidence type="ECO:0000313" key="4">
    <source>
        <dbReference type="Proteomes" id="UP000325763"/>
    </source>
</evidence>
<proteinExistence type="predicted"/>
<dbReference type="PANTHER" id="PTHR33678">
    <property type="entry name" value="BLL1576 PROTEIN"/>
    <property type="match status" value="1"/>
</dbReference>
<evidence type="ECO:0000256" key="1">
    <source>
        <dbReference type="SAM" id="MobiDB-lite"/>
    </source>
</evidence>